<dbReference type="AlphaFoldDB" id="A0A9N9MV36"/>
<protein>
    <recommendedName>
        <fullName evidence="3">CBF1-interacting co-repressor CIR N-terminal domain-containing protein</fullName>
    </recommendedName>
</protein>
<evidence type="ECO:0000313" key="4">
    <source>
        <dbReference type="EMBL" id="CAG9770579.1"/>
    </source>
</evidence>
<feature type="coiled-coil region" evidence="1">
    <location>
        <begin position="89"/>
        <end position="116"/>
    </location>
</feature>
<sequence>MNILPKKRWHVRTKDNIARVRRDEAKAAEEEKAKQDRAKLAEREARRQLLLEKSRSKLLNTTGFIPLDVEDDAKQETSTSGAQEHINFFKEVEEGVAELKQTNKEHDKEVKQEKEKYEKQIGYLTYLGQDTNEALGKKSWYERVPERSFKEKGEVNLKTKHREDPLNLIKKLAEQDKKIREKFKPDKYKEYKSILAKSKAKKRGRSSSEDEERRKRRKKHKSKKSHRVEMISVSEDEEEKLLKAEKQKKLYALRAERLKRETEEKRKSDQLLAKIQGEGETSSKTNREVGKQKYNSQFNPELAKQNYYRRENK</sequence>
<dbReference type="PANTHER" id="PTHR22093:SF0">
    <property type="entry name" value="LEUKOCYTE RECEPTOR CLUSTER MEMBER 1"/>
    <property type="match status" value="1"/>
</dbReference>
<dbReference type="EMBL" id="OU892282">
    <property type="protein sequence ID" value="CAG9770579.1"/>
    <property type="molecule type" value="Genomic_DNA"/>
</dbReference>
<gene>
    <name evidence="4" type="ORF">CEUTPL_LOCUS11031</name>
</gene>
<keyword evidence="1" id="KW-0175">Coiled coil</keyword>
<dbReference type="PANTHER" id="PTHR22093">
    <property type="entry name" value="LEUKOCYTE RECEPTOR CLUSTER LRC MEMBER 1"/>
    <property type="match status" value="1"/>
</dbReference>
<feature type="compositionally biased region" description="Basic and acidic residues" evidence="2">
    <location>
        <begin position="258"/>
        <end position="269"/>
    </location>
</feature>
<dbReference type="SMART" id="SM01083">
    <property type="entry name" value="Cir_N"/>
    <property type="match status" value="1"/>
</dbReference>
<dbReference type="Proteomes" id="UP001152799">
    <property type="component" value="Chromosome 6"/>
</dbReference>
<dbReference type="Pfam" id="PF10197">
    <property type="entry name" value="Cir_N"/>
    <property type="match status" value="1"/>
</dbReference>
<feature type="region of interest" description="Disordered" evidence="2">
    <location>
        <begin position="258"/>
        <end position="313"/>
    </location>
</feature>
<dbReference type="InterPro" id="IPR039875">
    <property type="entry name" value="LENG1-like"/>
</dbReference>
<keyword evidence="5" id="KW-1185">Reference proteome</keyword>
<proteinExistence type="predicted"/>
<feature type="region of interest" description="Disordered" evidence="2">
    <location>
        <begin position="190"/>
        <end position="239"/>
    </location>
</feature>
<organism evidence="4 5">
    <name type="scientific">Ceutorhynchus assimilis</name>
    <name type="common">cabbage seed weevil</name>
    <dbReference type="NCBI Taxonomy" id="467358"/>
    <lineage>
        <taxon>Eukaryota</taxon>
        <taxon>Metazoa</taxon>
        <taxon>Ecdysozoa</taxon>
        <taxon>Arthropoda</taxon>
        <taxon>Hexapoda</taxon>
        <taxon>Insecta</taxon>
        <taxon>Pterygota</taxon>
        <taxon>Neoptera</taxon>
        <taxon>Endopterygota</taxon>
        <taxon>Coleoptera</taxon>
        <taxon>Polyphaga</taxon>
        <taxon>Cucujiformia</taxon>
        <taxon>Curculionidae</taxon>
        <taxon>Ceutorhynchinae</taxon>
        <taxon>Ceutorhynchus</taxon>
    </lineage>
</organism>
<reference evidence="4" key="1">
    <citation type="submission" date="2022-01" db="EMBL/GenBank/DDBJ databases">
        <authorList>
            <person name="King R."/>
        </authorList>
    </citation>
    <scope>NUCLEOTIDE SEQUENCE</scope>
</reference>
<evidence type="ECO:0000313" key="5">
    <source>
        <dbReference type="Proteomes" id="UP001152799"/>
    </source>
</evidence>
<feature type="compositionally biased region" description="Basic residues" evidence="2">
    <location>
        <begin position="214"/>
        <end position="226"/>
    </location>
</feature>
<name>A0A9N9MV36_9CUCU</name>
<accession>A0A9N9MV36</accession>
<evidence type="ECO:0000256" key="1">
    <source>
        <dbReference type="SAM" id="Coils"/>
    </source>
</evidence>
<dbReference type="OrthoDB" id="2159131at2759"/>
<dbReference type="InterPro" id="IPR019339">
    <property type="entry name" value="CIR_N_dom"/>
</dbReference>
<evidence type="ECO:0000259" key="3">
    <source>
        <dbReference type="SMART" id="SM01083"/>
    </source>
</evidence>
<feature type="domain" description="CBF1-interacting co-repressor CIR N-terminal" evidence="3">
    <location>
        <begin position="8"/>
        <end position="44"/>
    </location>
</feature>
<evidence type="ECO:0000256" key="2">
    <source>
        <dbReference type="SAM" id="MobiDB-lite"/>
    </source>
</evidence>